<gene>
    <name evidence="2" type="ORF">HRG_10746</name>
</gene>
<dbReference type="AlphaFoldDB" id="A0A9P8SCY6"/>
<proteinExistence type="predicted"/>
<evidence type="ECO:0000313" key="3">
    <source>
        <dbReference type="Proteomes" id="UP000824596"/>
    </source>
</evidence>
<protein>
    <submittedName>
        <fullName evidence="2">Uncharacterized protein</fullName>
    </submittedName>
</protein>
<reference evidence="2" key="1">
    <citation type="submission" date="2021-09" db="EMBL/GenBank/DDBJ databases">
        <title>A high-quality genome of the endoparasitic fungus Hirsutella rhossiliensis with a comparison of Hirsutella genomes reveals transposable elements contributing to genome size variation.</title>
        <authorList>
            <person name="Lin R."/>
            <person name="Jiao Y."/>
            <person name="Sun X."/>
            <person name="Ling J."/>
            <person name="Xie B."/>
            <person name="Cheng X."/>
        </authorList>
    </citation>
    <scope>NUCLEOTIDE SEQUENCE</scope>
    <source>
        <strain evidence="2">HR02</strain>
    </source>
</reference>
<evidence type="ECO:0000313" key="2">
    <source>
        <dbReference type="EMBL" id="KAH0958051.1"/>
    </source>
</evidence>
<feature type="region of interest" description="Disordered" evidence="1">
    <location>
        <begin position="206"/>
        <end position="433"/>
    </location>
</feature>
<keyword evidence="3" id="KW-1185">Reference proteome</keyword>
<dbReference type="GeneID" id="68359874"/>
<dbReference type="RefSeq" id="XP_044715565.1">
    <property type="nucleotide sequence ID" value="XM_044869216.1"/>
</dbReference>
<sequence length="433" mass="46095">MDLDSIDRKQVSVTLFMRPDIGIANAKANNDLRLFHWAIFVDSENSGGFGASFDVTNSKKVRQGYKENGVSNPTQKTGHEDIPGFVYQYMWDVDPTATKKMIGKIQIGSSDASLTQIHGMLQDINAPCDAESCVDWEKEAIRRLQGNGKVDNFDVEAFAQKAFRFGLHHLEEGNLDTDAIYWEGEVHDSPPRPLTEARINGKLLRYTRPQVEGPTHNLTPLDGESQIPDPGIQGTYTPKSPDELSSSGNDDQPKHTQLGQQNPSGTIDDSNGPNALQGIGNGDQVPGGTLDPESELETPGGADGGQDSARRRPKTVSSSNSNDDQLSGEALDPESEFETPGGADGGPDSAGRRPKKVSQSKSHGDQLPGGTLDPESEFETPGGTDGGPDPSGATRPRPKSPGSSTNHGEGNDHELSGLDSNDGILVNGASGTS</sequence>
<evidence type="ECO:0000256" key="1">
    <source>
        <dbReference type="SAM" id="MobiDB-lite"/>
    </source>
</evidence>
<feature type="compositionally biased region" description="Polar residues" evidence="1">
    <location>
        <begin position="234"/>
        <end position="274"/>
    </location>
</feature>
<dbReference type="EMBL" id="JAIZPD010000017">
    <property type="protein sequence ID" value="KAH0958051.1"/>
    <property type="molecule type" value="Genomic_DNA"/>
</dbReference>
<feature type="compositionally biased region" description="Polar residues" evidence="1">
    <location>
        <begin position="315"/>
        <end position="325"/>
    </location>
</feature>
<dbReference type="Proteomes" id="UP000824596">
    <property type="component" value="Unassembled WGS sequence"/>
</dbReference>
<name>A0A9P8SCY6_9HYPO</name>
<dbReference type="OrthoDB" id="4924482at2759"/>
<accession>A0A9P8SCY6</accession>
<organism evidence="2 3">
    <name type="scientific">Hirsutella rhossiliensis</name>
    <dbReference type="NCBI Taxonomy" id="111463"/>
    <lineage>
        <taxon>Eukaryota</taxon>
        <taxon>Fungi</taxon>
        <taxon>Dikarya</taxon>
        <taxon>Ascomycota</taxon>
        <taxon>Pezizomycotina</taxon>
        <taxon>Sordariomycetes</taxon>
        <taxon>Hypocreomycetidae</taxon>
        <taxon>Hypocreales</taxon>
        <taxon>Ophiocordycipitaceae</taxon>
        <taxon>Hirsutella</taxon>
    </lineage>
</organism>
<comment type="caution">
    <text evidence="2">The sequence shown here is derived from an EMBL/GenBank/DDBJ whole genome shotgun (WGS) entry which is preliminary data.</text>
</comment>